<feature type="transmembrane region" description="Helical" evidence="6">
    <location>
        <begin position="61"/>
        <end position="82"/>
    </location>
</feature>
<dbReference type="GO" id="GO:0043190">
    <property type="term" value="C:ATP-binding cassette (ABC) transporter complex"/>
    <property type="evidence" value="ECO:0007669"/>
    <property type="project" value="InterPro"/>
</dbReference>
<keyword evidence="2" id="KW-1003">Cell membrane</keyword>
<dbReference type="Proteomes" id="UP000198620">
    <property type="component" value="Unassembled WGS sequence"/>
</dbReference>
<evidence type="ECO:0000256" key="5">
    <source>
        <dbReference type="ARBA" id="ARBA00023136"/>
    </source>
</evidence>
<dbReference type="PANTHER" id="PTHR33529">
    <property type="entry name" value="SLR0882 PROTEIN-RELATED"/>
    <property type="match status" value="1"/>
</dbReference>
<dbReference type="PANTHER" id="PTHR33529:SF2">
    <property type="entry name" value="LIPOPOLYSACCHARIDE EXPORT SYSTEM PERMEASE PROTEIN LPTG"/>
    <property type="match status" value="1"/>
</dbReference>
<name>A0A1H7PK55_9PROT</name>
<dbReference type="InterPro" id="IPR030923">
    <property type="entry name" value="LptG"/>
</dbReference>
<reference evidence="7 8" key="1">
    <citation type="submission" date="2016-10" db="EMBL/GenBank/DDBJ databases">
        <authorList>
            <person name="de Groot N.N."/>
        </authorList>
    </citation>
    <scope>NUCLEOTIDE SEQUENCE [LARGE SCALE GENOMIC DNA]</scope>
    <source>
        <strain evidence="7 8">Nv1</strain>
    </source>
</reference>
<dbReference type="GO" id="GO:0015920">
    <property type="term" value="P:lipopolysaccharide transport"/>
    <property type="evidence" value="ECO:0007669"/>
    <property type="project" value="TreeGrafter"/>
</dbReference>
<comment type="subcellular location">
    <subcellularLocation>
        <location evidence="1">Cell membrane</location>
        <topology evidence="1">Multi-pass membrane protein</topology>
    </subcellularLocation>
</comment>
<evidence type="ECO:0000313" key="8">
    <source>
        <dbReference type="Proteomes" id="UP000198620"/>
    </source>
</evidence>
<proteinExistence type="predicted"/>
<feature type="transmembrane region" description="Helical" evidence="6">
    <location>
        <begin position="332"/>
        <end position="350"/>
    </location>
</feature>
<gene>
    <name evidence="7" type="ORF">SAMN05216387_10959</name>
</gene>
<dbReference type="InterPro" id="IPR005495">
    <property type="entry name" value="LptG/LptF_permease"/>
</dbReference>
<feature type="transmembrane region" description="Helical" evidence="6">
    <location>
        <begin position="7"/>
        <end position="30"/>
    </location>
</feature>
<keyword evidence="8" id="KW-1185">Reference proteome</keyword>
<feature type="transmembrane region" description="Helical" evidence="6">
    <location>
        <begin position="94"/>
        <end position="117"/>
    </location>
</feature>
<evidence type="ECO:0000256" key="3">
    <source>
        <dbReference type="ARBA" id="ARBA00022692"/>
    </source>
</evidence>
<organism evidence="7 8">
    <name type="scientific">Nitrosovibrio tenuis</name>
    <dbReference type="NCBI Taxonomy" id="1233"/>
    <lineage>
        <taxon>Bacteria</taxon>
        <taxon>Pseudomonadati</taxon>
        <taxon>Pseudomonadota</taxon>
        <taxon>Betaproteobacteria</taxon>
        <taxon>Nitrosomonadales</taxon>
        <taxon>Nitrosomonadaceae</taxon>
        <taxon>Nitrosovibrio</taxon>
    </lineage>
</organism>
<keyword evidence="4 6" id="KW-1133">Transmembrane helix</keyword>
<keyword evidence="3 6" id="KW-0812">Transmembrane</keyword>
<keyword evidence="5 6" id="KW-0472">Membrane</keyword>
<evidence type="ECO:0000256" key="4">
    <source>
        <dbReference type="ARBA" id="ARBA00022989"/>
    </source>
</evidence>
<dbReference type="OrthoDB" id="9776227at2"/>
<sequence>MTTISRYLAVQVIIGLAIATAILLPLFSFLDLLDQLHDVGKGTYAVKDAFLSTALLLPRRFIQLAPFVALLGNVIALGRLAVGSELTVMRAAGVSPVRISLIPIAVGLILLVFNLILDQFVAAQLQQQAISTRAAALEKSAELGKGLGIWTRDERNILRIGEMLHAGKAADIEVMHFDDNGFLQTYIHAKYADFIDGDLWELSDVTTKTFTGNRIESVNTNSMKWKSFLNPDDISTLTKPPESLTPIELFQHVRFLRATGQEADAYALALWRKAGGALTTIAMLLFSIPFVFGSVRTGLANRLILASMLGMSVYLLDQIIANAGLLLRLNPALIALFPGLMLILLASLWLRRIF</sequence>
<dbReference type="GO" id="GO:0055085">
    <property type="term" value="P:transmembrane transport"/>
    <property type="evidence" value="ECO:0007669"/>
    <property type="project" value="InterPro"/>
</dbReference>
<dbReference type="NCBIfam" id="TIGR04408">
    <property type="entry name" value="LptG_lptG"/>
    <property type="match status" value="1"/>
</dbReference>
<dbReference type="STRING" id="1233.SAMN05216387_10959"/>
<feature type="transmembrane region" description="Helical" evidence="6">
    <location>
        <begin position="274"/>
        <end position="292"/>
    </location>
</feature>
<protein>
    <submittedName>
        <fullName evidence="7">Lipopolysaccharide export system permease protein</fullName>
    </submittedName>
</protein>
<accession>A0A1H7PK55</accession>
<evidence type="ECO:0000256" key="1">
    <source>
        <dbReference type="ARBA" id="ARBA00004651"/>
    </source>
</evidence>
<dbReference type="RefSeq" id="WP_090829073.1">
    <property type="nucleotide sequence ID" value="NZ_FOBH01000009.1"/>
</dbReference>
<evidence type="ECO:0000313" key="7">
    <source>
        <dbReference type="EMBL" id="SEL36171.1"/>
    </source>
</evidence>
<dbReference type="Pfam" id="PF03739">
    <property type="entry name" value="LptF_LptG"/>
    <property type="match status" value="1"/>
</dbReference>
<dbReference type="EMBL" id="FOBH01000009">
    <property type="protein sequence ID" value="SEL36171.1"/>
    <property type="molecule type" value="Genomic_DNA"/>
</dbReference>
<dbReference type="AlphaFoldDB" id="A0A1H7PK55"/>
<evidence type="ECO:0000256" key="6">
    <source>
        <dbReference type="SAM" id="Phobius"/>
    </source>
</evidence>
<evidence type="ECO:0000256" key="2">
    <source>
        <dbReference type="ARBA" id="ARBA00022475"/>
    </source>
</evidence>
<feature type="transmembrane region" description="Helical" evidence="6">
    <location>
        <begin position="304"/>
        <end position="326"/>
    </location>
</feature>